<accession>A0A285LQ97</accession>
<dbReference type="GO" id="GO:0003677">
    <property type="term" value="F:DNA binding"/>
    <property type="evidence" value="ECO:0007669"/>
    <property type="project" value="UniProtKB-KW"/>
</dbReference>
<dbReference type="AlphaFoldDB" id="A0A285LQ97"/>
<keyword evidence="2" id="KW-0238">DNA-binding</keyword>
<feature type="domain" description="HTH hxlR-type" evidence="4">
    <location>
        <begin position="15"/>
        <end position="114"/>
    </location>
</feature>
<dbReference type="PROSITE" id="PS51118">
    <property type="entry name" value="HTH_HXLR"/>
    <property type="match status" value="1"/>
</dbReference>
<keyword evidence="1" id="KW-0805">Transcription regulation</keyword>
<sequence>MGDYQDHCEQLVADCRLRAATDLFTHTWDPVVLAALHNGPRRRSELRTAIGGISDKALTEALHRLLGHGLIERHRFAQAPPRVEYGLTILGTSLVDGPIESMAEWIRHHGDTLLAASEPDT</sequence>
<dbReference type="RefSeq" id="WP_097246202.1">
    <property type="nucleotide sequence ID" value="NZ_JAMTCV010000003.1"/>
</dbReference>
<reference evidence="5 6" key="1">
    <citation type="submission" date="2017-09" db="EMBL/GenBank/DDBJ databases">
        <authorList>
            <person name="Ehlers B."/>
            <person name="Leendertz F.H."/>
        </authorList>
    </citation>
    <scope>NUCLEOTIDE SEQUENCE [LARGE SCALE GENOMIC DNA]</scope>
    <source>
        <strain evidence="5 6">DSM 45537</strain>
    </source>
</reference>
<protein>
    <submittedName>
        <fullName evidence="5">Transcriptional regulator, HxlR family</fullName>
    </submittedName>
</protein>
<dbReference type="Pfam" id="PF01638">
    <property type="entry name" value="HxlR"/>
    <property type="match status" value="1"/>
</dbReference>
<proteinExistence type="predicted"/>
<dbReference type="Gene3D" id="1.10.10.10">
    <property type="entry name" value="Winged helix-like DNA-binding domain superfamily/Winged helix DNA-binding domain"/>
    <property type="match status" value="1"/>
</dbReference>
<dbReference type="PANTHER" id="PTHR33204:SF18">
    <property type="entry name" value="TRANSCRIPTIONAL REGULATORY PROTEIN"/>
    <property type="match status" value="1"/>
</dbReference>
<evidence type="ECO:0000256" key="2">
    <source>
        <dbReference type="ARBA" id="ARBA00023125"/>
    </source>
</evidence>
<dbReference type="PANTHER" id="PTHR33204">
    <property type="entry name" value="TRANSCRIPTIONAL REGULATOR, MARR FAMILY"/>
    <property type="match status" value="1"/>
</dbReference>
<dbReference type="OrthoDB" id="370168at2"/>
<keyword evidence="6" id="KW-1185">Reference proteome</keyword>
<evidence type="ECO:0000259" key="4">
    <source>
        <dbReference type="PROSITE" id="PS51118"/>
    </source>
</evidence>
<name>A0A285LQ97_9NOCA</name>
<dbReference type="EMBL" id="OBEG01000004">
    <property type="protein sequence ID" value="SNY87092.1"/>
    <property type="molecule type" value="Genomic_DNA"/>
</dbReference>
<evidence type="ECO:0000313" key="6">
    <source>
        <dbReference type="Proteomes" id="UP000219565"/>
    </source>
</evidence>
<dbReference type="InterPro" id="IPR036390">
    <property type="entry name" value="WH_DNA-bd_sf"/>
</dbReference>
<dbReference type="InterPro" id="IPR036388">
    <property type="entry name" value="WH-like_DNA-bd_sf"/>
</dbReference>
<dbReference type="SUPFAM" id="SSF46785">
    <property type="entry name" value="Winged helix' DNA-binding domain"/>
    <property type="match status" value="1"/>
</dbReference>
<dbReference type="InterPro" id="IPR002577">
    <property type="entry name" value="HTH_HxlR"/>
</dbReference>
<organism evidence="5 6">
    <name type="scientific">Nocardia amikacinitolerans</name>
    <dbReference type="NCBI Taxonomy" id="756689"/>
    <lineage>
        <taxon>Bacteria</taxon>
        <taxon>Bacillati</taxon>
        <taxon>Actinomycetota</taxon>
        <taxon>Actinomycetes</taxon>
        <taxon>Mycobacteriales</taxon>
        <taxon>Nocardiaceae</taxon>
        <taxon>Nocardia</taxon>
    </lineage>
</organism>
<keyword evidence="3" id="KW-0804">Transcription</keyword>
<evidence type="ECO:0000256" key="1">
    <source>
        <dbReference type="ARBA" id="ARBA00023015"/>
    </source>
</evidence>
<gene>
    <name evidence="5" type="ORF">SAMN04244553_4027</name>
</gene>
<evidence type="ECO:0000256" key="3">
    <source>
        <dbReference type="ARBA" id="ARBA00023163"/>
    </source>
</evidence>
<dbReference type="Proteomes" id="UP000219565">
    <property type="component" value="Unassembled WGS sequence"/>
</dbReference>
<evidence type="ECO:0000313" key="5">
    <source>
        <dbReference type="EMBL" id="SNY87092.1"/>
    </source>
</evidence>